<evidence type="ECO:0000313" key="3">
    <source>
        <dbReference type="Proteomes" id="UP000298246"/>
    </source>
</evidence>
<reference evidence="2 3" key="1">
    <citation type="submission" date="2017-03" db="EMBL/GenBank/DDBJ databases">
        <title>Isolation of Levoglucosan Utilizing Bacteria.</title>
        <authorList>
            <person name="Arya A.S."/>
        </authorList>
    </citation>
    <scope>NUCLEOTIDE SEQUENCE [LARGE SCALE GENOMIC DNA]</scope>
    <source>
        <strain evidence="2 3">MEC069</strain>
    </source>
</reference>
<keyword evidence="3" id="KW-1185">Reference proteome</keyword>
<dbReference type="GO" id="GO:0003677">
    <property type="term" value="F:DNA binding"/>
    <property type="evidence" value="ECO:0007669"/>
    <property type="project" value="InterPro"/>
</dbReference>
<accession>A0A4Y8Q0N8</accession>
<dbReference type="Proteomes" id="UP000298246">
    <property type="component" value="Unassembled WGS sequence"/>
</dbReference>
<sequence>MKKINLRNVYPSIKADTWVEVNDEIAEEIHRFDKAENAYRLRTYRHQAYYSLDREDGIEHDVLFRLITPEEYYERKLTSQQLYEALCQLSEKSSRRIYAHFFLGMSKVQIAAAEQVDERAVRTSIERGLKQMSQFLKNM</sequence>
<dbReference type="OrthoDB" id="9791844at2"/>
<dbReference type="EMBL" id="MYFO01000016">
    <property type="protein sequence ID" value="TFE86911.1"/>
    <property type="molecule type" value="Genomic_DNA"/>
</dbReference>
<dbReference type="Pfam" id="PF08281">
    <property type="entry name" value="Sigma70_r4_2"/>
    <property type="match status" value="1"/>
</dbReference>
<proteinExistence type="predicted"/>
<dbReference type="SUPFAM" id="SSF88659">
    <property type="entry name" value="Sigma3 and sigma4 domains of RNA polymerase sigma factors"/>
    <property type="match status" value="1"/>
</dbReference>
<dbReference type="GO" id="GO:0016987">
    <property type="term" value="F:sigma factor activity"/>
    <property type="evidence" value="ECO:0007669"/>
    <property type="project" value="InterPro"/>
</dbReference>
<comment type="caution">
    <text evidence="2">The sequence shown here is derived from an EMBL/GenBank/DDBJ whole genome shotgun (WGS) entry which is preliminary data.</text>
</comment>
<name>A0A4Y8Q0N8_9BACL</name>
<dbReference type="GO" id="GO:0006352">
    <property type="term" value="P:DNA-templated transcription initiation"/>
    <property type="evidence" value="ECO:0007669"/>
    <property type="project" value="InterPro"/>
</dbReference>
<evidence type="ECO:0000259" key="1">
    <source>
        <dbReference type="Pfam" id="PF08281"/>
    </source>
</evidence>
<gene>
    <name evidence="2" type="ORF">B5M42_13565</name>
</gene>
<dbReference type="RefSeq" id="WP_134753695.1">
    <property type="nucleotide sequence ID" value="NZ_MYFO02000015.1"/>
</dbReference>
<feature type="domain" description="RNA polymerase sigma factor 70 region 4 type 2" evidence="1">
    <location>
        <begin position="80"/>
        <end position="132"/>
    </location>
</feature>
<dbReference type="InterPro" id="IPR013249">
    <property type="entry name" value="RNA_pol_sigma70_r4_t2"/>
</dbReference>
<dbReference type="InterPro" id="IPR013324">
    <property type="entry name" value="RNA_pol_sigma_r3/r4-like"/>
</dbReference>
<dbReference type="AlphaFoldDB" id="A0A4Y8Q0N8"/>
<dbReference type="Gene3D" id="1.10.10.10">
    <property type="entry name" value="Winged helix-like DNA-binding domain superfamily/Winged helix DNA-binding domain"/>
    <property type="match status" value="1"/>
</dbReference>
<evidence type="ECO:0000313" key="2">
    <source>
        <dbReference type="EMBL" id="TFE86911.1"/>
    </source>
</evidence>
<protein>
    <submittedName>
        <fullName evidence="2">RNA polymerase subunit sigma-24</fullName>
    </submittedName>
</protein>
<organism evidence="2 3">
    <name type="scientific">Paenibacillus athensensis</name>
    <dbReference type="NCBI Taxonomy" id="1967502"/>
    <lineage>
        <taxon>Bacteria</taxon>
        <taxon>Bacillati</taxon>
        <taxon>Bacillota</taxon>
        <taxon>Bacilli</taxon>
        <taxon>Bacillales</taxon>
        <taxon>Paenibacillaceae</taxon>
        <taxon>Paenibacillus</taxon>
    </lineage>
</organism>
<dbReference type="InterPro" id="IPR036388">
    <property type="entry name" value="WH-like_DNA-bd_sf"/>
</dbReference>